<dbReference type="Pfam" id="PF08327">
    <property type="entry name" value="AHSA1"/>
    <property type="match status" value="1"/>
</dbReference>
<dbReference type="Proteomes" id="UP000526501">
    <property type="component" value="Unassembled WGS sequence"/>
</dbReference>
<accession>A0A7X1B8U7</accession>
<dbReference type="SUPFAM" id="SSF55961">
    <property type="entry name" value="Bet v1-like"/>
    <property type="match status" value="1"/>
</dbReference>
<dbReference type="Gene3D" id="3.30.530.20">
    <property type="match status" value="1"/>
</dbReference>
<reference evidence="3 4" key="1">
    <citation type="submission" date="2020-07" db="EMBL/GenBank/DDBJ databases">
        <authorList>
            <person name="Feng X."/>
        </authorList>
    </citation>
    <scope>NUCLEOTIDE SEQUENCE [LARGE SCALE GENOMIC DNA]</scope>
    <source>
        <strain evidence="3 4">JCM23202</strain>
    </source>
</reference>
<comment type="similarity">
    <text evidence="1">Belongs to the AHA1 family.</text>
</comment>
<dbReference type="InterPro" id="IPR023393">
    <property type="entry name" value="START-like_dom_sf"/>
</dbReference>
<proteinExistence type="inferred from homology"/>
<dbReference type="CDD" id="cd07814">
    <property type="entry name" value="SRPBCC_CalC_Aha1-like"/>
    <property type="match status" value="1"/>
</dbReference>
<dbReference type="EMBL" id="JACHVC010000013">
    <property type="protein sequence ID" value="MBC2607696.1"/>
    <property type="molecule type" value="Genomic_DNA"/>
</dbReference>
<evidence type="ECO:0000313" key="3">
    <source>
        <dbReference type="EMBL" id="MBC2607696.1"/>
    </source>
</evidence>
<evidence type="ECO:0000313" key="4">
    <source>
        <dbReference type="Proteomes" id="UP000526501"/>
    </source>
</evidence>
<dbReference type="RefSeq" id="WP_185661566.1">
    <property type="nucleotide sequence ID" value="NZ_CAWPOO010000013.1"/>
</dbReference>
<evidence type="ECO:0000256" key="1">
    <source>
        <dbReference type="ARBA" id="ARBA00006817"/>
    </source>
</evidence>
<feature type="domain" description="Activator of Hsp90 ATPase homologue 1/2-like C-terminal" evidence="2">
    <location>
        <begin position="17"/>
        <end position="137"/>
    </location>
</feature>
<keyword evidence="4" id="KW-1185">Reference proteome</keyword>
<dbReference type="InterPro" id="IPR013538">
    <property type="entry name" value="ASHA1/2-like_C"/>
</dbReference>
<organism evidence="3 4">
    <name type="scientific">Pelagicoccus albus</name>
    <dbReference type="NCBI Taxonomy" id="415222"/>
    <lineage>
        <taxon>Bacteria</taxon>
        <taxon>Pseudomonadati</taxon>
        <taxon>Verrucomicrobiota</taxon>
        <taxon>Opitutia</taxon>
        <taxon>Puniceicoccales</taxon>
        <taxon>Pelagicoccaceae</taxon>
        <taxon>Pelagicoccus</taxon>
    </lineage>
</organism>
<protein>
    <submittedName>
        <fullName evidence="3">SRPBCC domain-containing protein</fullName>
    </submittedName>
</protein>
<comment type="caution">
    <text evidence="3">The sequence shown here is derived from an EMBL/GenBank/DDBJ whole genome shotgun (WGS) entry which is preliminary data.</text>
</comment>
<name>A0A7X1B8U7_9BACT</name>
<dbReference type="AlphaFoldDB" id="A0A7X1B8U7"/>
<gene>
    <name evidence="3" type="ORF">H5P27_16710</name>
</gene>
<sequence length="156" mass="18428">MPPSIERRLYKEYEIHAAVSDVWIAWTTEDGVRSFFSETCHIGESPGDPYEIYFNMDVAEGLRGSEGCKILRKEPHRRFAFTWNAPPHLEQVRNQYTVVEIRFSPLDNEKTKMTFVHEGWGEGEQWDQAYSYFERAWFELVIPKLEKFAKGEDPWS</sequence>
<evidence type="ECO:0000259" key="2">
    <source>
        <dbReference type="Pfam" id="PF08327"/>
    </source>
</evidence>